<dbReference type="GO" id="GO:0030335">
    <property type="term" value="P:positive regulation of cell migration"/>
    <property type="evidence" value="ECO:0007669"/>
    <property type="project" value="TreeGrafter"/>
</dbReference>
<keyword evidence="3 9" id="KW-0145">Chemotaxis</keyword>
<evidence type="ECO:0000256" key="4">
    <source>
        <dbReference type="ARBA" id="ARBA00022514"/>
    </source>
</evidence>
<reference evidence="13" key="1">
    <citation type="submission" date="2025-08" db="UniProtKB">
        <authorList>
            <consortium name="RefSeq"/>
        </authorList>
    </citation>
    <scope>IDENTIFICATION</scope>
</reference>
<dbReference type="PROSITE" id="PS00472">
    <property type="entry name" value="SMALL_CYTOKINES_CC"/>
    <property type="match status" value="1"/>
</dbReference>
<feature type="domain" description="Chemokine interleukin-8-like" evidence="11">
    <location>
        <begin position="30"/>
        <end position="88"/>
    </location>
</feature>
<evidence type="ECO:0000256" key="10">
    <source>
        <dbReference type="SAM" id="MobiDB-lite"/>
    </source>
</evidence>
<evidence type="ECO:0000259" key="11">
    <source>
        <dbReference type="SMART" id="SM00199"/>
    </source>
</evidence>
<sequence>MLVSSVLLCLLLTVATFSTLLLAQPDGVNAPVCCYTFNKKIPLKRVRSYERITSSRCPQEAVIFKTVSNKEVCANPNQSWVKEYIAKLDQKSQKKQNSATPKTSMPLNISFTTQDPKNLS</sequence>
<evidence type="ECO:0000256" key="6">
    <source>
        <dbReference type="ARBA" id="ARBA00022729"/>
    </source>
</evidence>
<dbReference type="FunCoup" id="A0A6P3EZR8">
    <property type="interactions" value="558"/>
</dbReference>
<comment type="subcellular location">
    <subcellularLocation>
        <location evidence="1 9">Secreted</location>
    </subcellularLocation>
</comment>
<dbReference type="InterPro" id="IPR000827">
    <property type="entry name" value="Chemokine_CC_CS"/>
</dbReference>
<feature type="chain" id="PRO_5028515914" description="C-C motif chemokine" evidence="9">
    <location>
        <begin position="24"/>
        <end position="120"/>
    </location>
</feature>
<evidence type="ECO:0000256" key="2">
    <source>
        <dbReference type="ARBA" id="ARBA00010868"/>
    </source>
</evidence>
<dbReference type="CDD" id="cd00272">
    <property type="entry name" value="Chemokine_CC"/>
    <property type="match status" value="1"/>
</dbReference>
<gene>
    <name evidence="13" type="primary">LOC101588502</name>
</gene>
<dbReference type="InterPro" id="IPR001811">
    <property type="entry name" value="Chemokine_IL8-like_dom"/>
</dbReference>
<dbReference type="GO" id="GO:0070098">
    <property type="term" value="P:chemokine-mediated signaling pathway"/>
    <property type="evidence" value="ECO:0007669"/>
    <property type="project" value="TreeGrafter"/>
</dbReference>
<dbReference type="FunFam" id="2.40.50.40:FF:000002">
    <property type="entry name" value="C-C motif chemokine"/>
    <property type="match status" value="1"/>
</dbReference>
<evidence type="ECO:0000256" key="5">
    <source>
        <dbReference type="ARBA" id="ARBA00022525"/>
    </source>
</evidence>
<dbReference type="GO" id="GO:0048020">
    <property type="term" value="F:CCR chemokine receptor binding"/>
    <property type="evidence" value="ECO:0007669"/>
    <property type="project" value="TreeGrafter"/>
</dbReference>
<dbReference type="GO" id="GO:0048245">
    <property type="term" value="P:eosinophil chemotaxis"/>
    <property type="evidence" value="ECO:0007669"/>
    <property type="project" value="TreeGrafter"/>
</dbReference>
<evidence type="ECO:0000313" key="13">
    <source>
        <dbReference type="RefSeq" id="XP_004635566.1"/>
    </source>
</evidence>
<dbReference type="InterPro" id="IPR036048">
    <property type="entry name" value="Interleukin_8-like_sf"/>
</dbReference>
<keyword evidence="4 9" id="KW-0202">Cytokine</keyword>
<evidence type="ECO:0000256" key="1">
    <source>
        <dbReference type="ARBA" id="ARBA00004613"/>
    </source>
</evidence>
<evidence type="ECO:0000256" key="8">
    <source>
        <dbReference type="ARBA" id="ARBA00023198"/>
    </source>
</evidence>
<feature type="compositionally biased region" description="Polar residues" evidence="10">
    <location>
        <begin position="95"/>
        <end position="120"/>
    </location>
</feature>
<evidence type="ECO:0000313" key="12">
    <source>
        <dbReference type="Proteomes" id="UP000515203"/>
    </source>
</evidence>
<dbReference type="InterPro" id="IPR039809">
    <property type="entry name" value="Chemokine_b/g/d"/>
</dbReference>
<dbReference type="GeneID" id="101588502"/>
<dbReference type="RefSeq" id="XP_004635566.1">
    <property type="nucleotide sequence ID" value="XM_004635509.2"/>
</dbReference>
<evidence type="ECO:0000256" key="7">
    <source>
        <dbReference type="ARBA" id="ARBA00023157"/>
    </source>
</evidence>
<dbReference type="GO" id="GO:0061844">
    <property type="term" value="P:antimicrobial humoral immune response mediated by antimicrobial peptide"/>
    <property type="evidence" value="ECO:0007669"/>
    <property type="project" value="TreeGrafter"/>
</dbReference>
<protein>
    <recommendedName>
        <fullName evidence="9">C-C motif chemokine</fullName>
    </recommendedName>
</protein>
<keyword evidence="5 9" id="KW-0964">Secreted</keyword>
<keyword evidence="8" id="KW-0395">Inflammatory response</keyword>
<dbReference type="InParanoid" id="A0A6P3EZR8"/>
<organism evidence="12 13">
    <name type="scientific">Octodon degus</name>
    <name type="common">Degu</name>
    <name type="synonym">Sciurus degus</name>
    <dbReference type="NCBI Taxonomy" id="10160"/>
    <lineage>
        <taxon>Eukaryota</taxon>
        <taxon>Metazoa</taxon>
        <taxon>Chordata</taxon>
        <taxon>Craniata</taxon>
        <taxon>Vertebrata</taxon>
        <taxon>Euteleostomi</taxon>
        <taxon>Mammalia</taxon>
        <taxon>Eutheria</taxon>
        <taxon>Euarchontoglires</taxon>
        <taxon>Glires</taxon>
        <taxon>Rodentia</taxon>
        <taxon>Hystricomorpha</taxon>
        <taxon>Octodontidae</taxon>
        <taxon>Octodon</taxon>
    </lineage>
</organism>
<proteinExistence type="inferred from homology"/>
<evidence type="ECO:0000256" key="3">
    <source>
        <dbReference type="ARBA" id="ARBA00022500"/>
    </source>
</evidence>
<dbReference type="AlphaFoldDB" id="A0A6P3EZR8"/>
<dbReference type="Proteomes" id="UP000515203">
    <property type="component" value="Unplaced"/>
</dbReference>
<keyword evidence="12" id="KW-1185">Reference proteome</keyword>
<name>A0A6P3EZR8_OCTDE</name>
<evidence type="ECO:0000256" key="9">
    <source>
        <dbReference type="RuleBase" id="RU361150"/>
    </source>
</evidence>
<feature type="region of interest" description="Disordered" evidence="10">
    <location>
        <begin position="92"/>
        <end position="120"/>
    </location>
</feature>
<comment type="similarity">
    <text evidence="2 9">Belongs to the intercrine beta (chemokine CC) family.</text>
</comment>
<dbReference type="Pfam" id="PF00048">
    <property type="entry name" value="IL8"/>
    <property type="match status" value="1"/>
</dbReference>
<dbReference type="GO" id="GO:0006954">
    <property type="term" value="P:inflammatory response"/>
    <property type="evidence" value="ECO:0007669"/>
    <property type="project" value="UniProtKB-KW"/>
</dbReference>
<dbReference type="SUPFAM" id="SSF54117">
    <property type="entry name" value="Interleukin 8-like chemokines"/>
    <property type="match status" value="1"/>
</dbReference>
<keyword evidence="7" id="KW-1015">Disulfide bond</keyword>
<accession>A0A6P3EZR8</accession>
<keyword evidence="6 9" id="KW-0732">Signal</keyword>
<dbReference type="PANTHER" id="PTHR12015:SF209">
    <property type="entry name" value="C-C MOTIF CHEMOKINE 8"/>
    <property type="match status" value="1"/>
</dbReference>
<dbReference type="PANTHER" id="PTHR12015">
    <property type="entry name" value="SMALL INDUCIBLE CYTOKINE A"/>
    <property type="match status" value="1"/>
</dbReference>
<dbReference type="SMART" id="SM00199">
    <property type="entry name" value="SCY"/>
    <property type="match status" value="1"/>
</dbReference>
<dbReference type="GO" id="GO:0008009">
    <property type="term" value="F:chemokine activity"/>
    <property type="evidence" value="ECO:0007669"/>
    <property type="project" value="InterPro"/>
</dbReference>
<dbReference type="GO" id="GO:0005615">
    <property type="term" value="C:extracellular space"/>
    <property type="evidence" value="ECO:0007669"/>
    <property type="project" value="UniProtKB-KW"/>
</dbReference>
<feature type="signal peptide" evidence="9">
    <location>
        <begin position="1"/>
        <end position="23"/>
    </location>
</feature>
<dbReference type="Gene3D" id="2.40.50.40">
    <property type="match status" value="1"/>
</dbReference>
<dbReference type="OrthoDB" id="9404618at2759"/>